<evidence type="ECO:0000313" key="2">
    <source>
        <dbReference type="EMBL" id="RFU84664.1"/>
    </source>
</evidence>
<accession>A0A372M141</accession>
<feature type="region of interest" description="Disordered" evidence="1">
    <location>
        <begin position="64"/>
        <end position="94"/>
    </location>
</feature>
<proteinExistence type="predicted"/>
<dbReference type="EMBL" id="QUAK01000116">
    <property type="protein sequence ID" value="RFU84664.1"/>
    <property type="molecule type" value="Genomic_DNA"/>
</dbReference>
<sequence length="94" mass="9803">MPAASAQPPEPAAAACPYCGWPDGEPAPAVVSEHRTARGLTVWTRCWCGSLQVRQLTAAGIRVSARGRPAEPRPAASARPERAQDVGSCRLGPS</sequence>
<dbReference type="RefSeq" id="WP_128557702.1">
    <property type="nucleotide sequence ID" value="NZ_QUAK01000116.1"/>
</dbReference>
<dbReference type="AlphaFoldDB" id="A0A372M141"/>
<dbReference type="OrthoDB" id="3579625at2"/>
<evidence type="ECO:0000256" key="1">
    <source>
        <dbReference type="SAM" id="MobiDB-lite"/>
    </source>
</evidence>
<reference evidence="2 3" key="1">
    <citation type="submission" date="2018-08" db="EMBL/GenBank/DDBJ databases">
        <title>Isolation, diversity and antifungal activity of Actinobacteria from wheat.</title>
        <authorList>
            <person name="Han C."/>
        </authorList>
    </citation>
    <scope>NUCLEOTIDE SEQUENCE [LARGE SCALE GENOMIC DNA]</scope>
    <source>
        <strain evidence="2 3">NEAU-YY421</strain>
    </source>
</reference>
<evidence type="ECO:0000313" key="3">
    <source>
        <dbReference type="Proteomes" id="UP000263094"/>
    </source>
</evidence>
<dbReference type="Proteomes" id="UP000263094">
    <property type="component" value="Unassembled WGS sequence"/>
</dbReference>
<comment type="caution">
    <text evidence="2">The sequence shown here is derived from an EMBL/GenBank/DDBJ whole genome shotgun (WGS) entry which is preliminary data.</text>
</comment>
<keyword evidence="3" id="KW-1185">Reference proteome</keyword>
<name>A0A372M141_9ACTN</name>
<gene>
    <name evidence="2" type="ORF">DY218_21335</name>
</gene>
<protein>
    <submittedName>
        <fullName evidence="2">Uncharacterized protein</fullName>
    </submittedName>
</protein>
<organism evidence="2 3">
    <name type="scientific">Streptomyces triticagri</name>
    <dbReference type="NCBI Taxonomy" id="2293568"/>
    <lineage>
        <taxon>Bacteria</taxon>
        <taxon>Bacillati</taxon>
        <taxon>Actinomycetota</taxon>
        <taxon>Actinomycetes</taxon>
        <taxon>Kitasatosporales</taxon>
        <taxon>Streptomycetaceae</taxon>
        <taxon>Streptomyces</taxon>
    </lineage>
</organism>